<dbReference type="AlphaFoldDB" id="A0A4Q5LZT0"/>
<evidence type="ECO:0000256" key="2">
    <source>
        <dbReference type="ARBA" id="ARBA00023315"/>
    </source>
</evidence>
<dbReference type="Pfam" id="PF00583">
    <property type="entry name" value="Acetyltransf_1"/>
    <property type="match status" value="1"/>
</dbReference>
<keyword evidence="2" id="KW-0012">Acyltransferase</keyword>
<reference evidence="4 5" key="1">
    <citation type="submission" date="2019-02" db="EMBL/GenBank/DDBJ databases">
        <title>Bacterial novel species Emticicia sp. 17J42-9 isolated from soil.</title>
        <authorList>
            <person name="Jung H.-Y."/>
        </authorList>
    </citation>
    <scope>NUCLEOTIDE SEQUENCE [LARGE SCALE GENOMIC DNA]</scope>
    <source>
        <strain evidence="4 5">17J42-9</strain>
    </source>
</reference>
<dbReference type="Proteomes" id="UP000293162">
    <property type="component" value="Unassembled WGS sequence"/>
</dbReference>
<dbReference type="CDD" id="cd04301">
    <property type="entry name" value="NAT_SF"/>
    <property type="match status" value="1"/>
</dbReference>
<dbReference type="InterPro" id="IPR050680">
    <property type="entry name" value="YpeA/RimI_acetyltransf"/>
</dbReference>
<evidence type="ECO:0000313" key="5">
    <source>
        <dbReference type="Proteomes" id="UP000293162"/>
    </source>
</evidence>
<keyword evidence="1 4" id="KW-0808">Transferase</keyword>
<dbReference type="InterPro" id="IPR000182">
    <property type="entry name" value="GNAT_dom"/>
</dbReference>
<dbReference type="Gene3D" id="3.40.630.30">
    <property type="match status" value="1"/>
</dbReference>
<sequence length="154" mass="17817">MKNLIIRPAQKEEIDILITFEQGIVETERPMDSTLKDDEIHYYDLTYLIETPIAEVVVAEIDGQLVGSGYALIKEAKPYQKHTHYAYLGFMYVKPEYRGKGVNKAILESLKQWAINKNIREIRLEVYQENIGAKKAYEKAGFKGNLLEMRMSLE</sequence>
<evidence type="ECO:0000259" key="3">
    <source>
        <dbReference type="PROSITE" id="PS51186"/>
    </source>
</evidence>
<comment type="caution">
    <text evidence="4">The sequence shown here is derived from an EMBL/GenBank/DDBJ whole genome shotgun (WGS) entry which is preliminary data.</text>
</comment>
<gene>
    <name evidence="4" type="ORF">EWM59_13325</name>
</gene>
<dbReference type="EMBL" id="SEWF01000017">
    <property type="protein sequence ID" value="RYU95225.1"/>
    <property type="molecule type" value="Genomic_DNA"/>
</dbReference>
<evidence type="ECO:0000313" key="4">
    <source>
        <dbReference type="EMBL" id="RYU95225.1"/>
    </source>
</evidence>
<dbReference type="OrthoDB" id="9803233at2"/>
<organism evidence="4 5">
    <name type="scientific">Emticicia agri</name>
    <dbReference type="NCBI Taxonomy" id="2492393"/>
    <lineage>
        <taxon>Bacteria</taxon>
        <taxon>Pseudomonadati</taxon>
        <taxon>Bacteroidota</taxon>
        <taxon>Cytophagia</taxon>
        <taxon>Cytophagales</taxon>
        <taxon>Leadbetterellaceae</taxon>
        <taxon>Emticicia</taxon>
    </lineage>
</organism>
<proteinExistence type="predicted"/>
<name>A0A4Q5LZT0_9BACT</name>
<dbReference type="PROSITE" id="PS51186">
    <property type="entry name" value="GNAT"/>
    <property type="match status" value="1"/>
</dbReference>
<feature type="domain" description="N-acetyltransferase" evidence="3">
    <location>
        <begin position="4"/>
        <end position="154"/>
    </location>
</feature>
<accession>A0A4Q5LZT0</accession>
<dbReference type="InterPro" id="IPR016181">
    <property type="entry name" value="Acyl_CoA_acyltransferase"/>
</dbReference>
<dbReference type="GO" id="GO:0016747">
    <property type="term" value="F:acyltransferase activity, transferring groups other than amino-acyl groups"/>
    <property type="evidence" value="ECO:0007669"/>
    <property type="project" value="InterPro"/>
</dbReference>
<dbReference type="SUPFAM" id="SSF55729">
    <property type="entry name" value="Acyl-CoA N-acyltransferases (Nat)"/>
    <property type="match status" value="1"/>
</dbReference>
<protein>
    <submittedName>
        <fullName evidence="4">GNAT family N-acetyltransferase</fullName>
    </submittedName>
</protein>
<dbReference type="PANTHER" id="PTHR43420">
    <property type="entry name" value="ACETYLTRANSFERASE"/>
    <property type="match status" value="1"/>
</dbReference>
<evidence type="ECO:0000256" key="1">
    <source>
        <dbReference type="ARBA" id="ARBA00022679"/>
    </source>
</evidence>
<keyword evidence="5" id="KW-1185">Reference proteome</keyword>
<dbReference type="RefSeq" id="WP_130021473.1">
    <property type="nucleotide sequence ID" value="NZ_SEWF01000017.1"/>
</dbReference>